<feature type="signal peptide" evidence="1">
    <location>
        <begin position="1"/>
        <end position="26"/>
    </location>
</feature>
<keyword evidence="1" id="KW-0732">Signal</keyword>
<reference evidence="3" key="1">
    <citation type="submission" date="2011-08" db="EMBL/GenBank/DDBJ databases">
        <authorList>
            <person name="Rombauts S."/>
        </authorList>
    </citation>
    <scope>NUCLEOTIDE SEQUENCE</scope>
    <source>
        <strain evidence="3">London</strain>
    </source>
</reference>
<reference evidence="2" key="2">
    <citation type="submission" date="2015-06" db="UniProtKB">
        <authorList>
            <consortium name="EnsemblMetazoa"/>
        </authorList>
    </citation>
    <scope>IDENTIFICATION</scope>
</reference>
<sequence>MVKSNLIVSLFILFSVLLILSPLASSHVNSNDDSVSELRDLYELLMRNQGPAPEAYLRFGHQMERKGGRSPALRLRFGRRSDPTWANRPSMTEIADAA</sequence>
<dbReference type="EnsemblMetazoa" id="tetur30g01200.1">
    <property type="protein sequence ID" value="tetur30g01200.1"/>
    <property type="gene ID" value="tetur30g01200"/>
</dbReference>
<dbReference type="AlphaFoldDB" id="T1L0L9"/>
<evidence type="ECO:0000313" key="3">
    <source>
        <dbReference type="Proteomes" id="UP000015104"/>
    </source>
</evidence>
<proteinExistence type="predicted"/>
<feature type="chain" id="PRO_5004582040" evidence="1">
    <location>
        <begin position="27"/>
        <end position="98"/>
    </location>
</feature>
<name>T1L0L9_TETUR</name>
<keyword evidence="3" id="KW-1185">Reference proteome</keyword>
<evidence type="ECO:0000256" key="1">
    <source>
        <dbReference type="SAM" id="SignalP"/>
    </source>
</evidence>
<dbReference type="EMBL" id="CAEY01000867">
    <property type="status" value="NOT_ANNOTATED_CDS"/>
    <property type="molecule type" value="Genomic_DNA"/>
</dbReference>
<protein>
    <submittedName>
        <fullName evidence="2">Uncharacterized protein</fullName>
    </submittedName>
</protein>
<dbReference type="HOGENOM" id="CLU_2336302_0_0_1"/>
<organism evidence="2 3">
    <name type="scientific">Tetranychus urticae</name>
    <name type="common">Two-spotted spider mite</name>
    <dbReference type="NCBI Taxonomy" id="32264"/>
    <lineage>
        <taxon>Eukaryota</taxon>
        <taxon>Metazoa</taxon>
        <taxon>Ecdysozoa</taxon>
        <taxon>Arthropoda</taxon>
        <taxon>Chelicerata</taxon>
        <taxon>Arachnida</taxon>
        <taxon>Acari</taxon>
        <taxon>Acariformes</taxon>
        <taxon>Trombidiformes</taxon>
        <taxon>Prostigmata</taxon>
        <taxon>Eleutherengona</taxon>
        <taxon>Raphignathae</taxon>
        <taxon>Tetranychoidea</taxon>
        <taxon>Tetranychidae</taxon>
        <taxon>Tetranychus</taxon>
    </lineage>
</organism>
<dbReference type="STRING" id="32264.T1L0L9"/>
<dbReference type="Proteomes" id="UP000015104">
    <property type="component" value="Unassembled WGS sequence"/>
</dbReference>
<accession>T1L0L9</accession>
<evidence type="ECO:0000313" key="2">
    <source>
        <dbReference type="EnsemblMetazoa" id="tetur30g01200.1"/>
    </source>
</evidence>